<evidence type="ECO:0000313" key="1">
    <source>
        <dbReference type="EMBL" id="KKL99671.1"/>
    </source>
</evidence>
<organism evidence="1">
    <name type="scientific">marine sediment metagenome</name>
    <dbReference type="NCBI Taxonomy" id="412755"/>
    <lineage>
        <taxon>unclassified sequences</taxon>
        <taxon>metagenomes</taxon>
        <taxon>ecological metagenomes</taxon>
    </lineage>
</organism>
<reference evidence="1" key="1">
    <citation type="journal article" date="2015" name="Nature">
        <title>Complex archaea that bridge the gap between prokaryotes and eukaryotes.</title>
        <authorList>
            <person name="Spang A."/>
            <person name="Saw J.H."/>
            <person name="Jorgensen S.L."/>
            <person name="Zaremba-Niedzwiedzka K."/>
            <person name="Martijn J."/>
            <person name="Lind A.E."/>
            <person name="van Eijk R."/>
            <person name="Schleper C."/>
            <person name="Guy L."/>
            <person name="Ettema T.J."/>
        </authorList>
    </citation>
    <scope>NUCLEOTIDE SEQUENCE</scope>
</reference>
<dbReference type="AlphaFoldDB" id="A0A0F9H9G7"/>
<gene>
    <name evidence="1" type="ORF">LCGC14_1812090</name>
</gene>
<dbReference type="EMBL" id="LAZR01017618">
    <property type="protein sequence ID" value="KKL99671.1"/>
    <property type="molecule type" value="Genomic_DNA"/>
</dbReference>
<proteinExistence type="predicted"/>
<accession>A0A0F9H9G7</accession>
<comment type="caution">
    <text evidence="1">The sequence shown here is derived from an EMBL/GenBank/DDBJ whole genome shotgun (WGS) entry which is preliminary data.</text>
</comment>
<dbReference type="Pfam" id="PF04860">
    <property type="entry name" value="Phage_portal"/>
    <property type="match status" value="1"/>
</dbReference>
<dbReference type="InterPro" id="IPR006944">
    <property type="entry name" value="Phage/GTA_portal"/>
</dbReference>
<protein>
    <recommendedName>
        <fullName evidence="2">Phage portal protein</fullName>
    </recommendedName>
</protein>
<evidence type="ECO:0008006" key="2">
    <source>
        <dbReference type="Google" id="ProtNLM"/>
    </source>
</evidence>
<sequence length="315" mass="35136">MSFLSKVGGALGIKAFSEMRFPGRSFVFFDFPKLETDEIAKEIGDGTSSDIVVTPIRWLQRAFKEATITVTVDGEIAENDPLPELIATPNEFYSSDHLYAGTLWSLLTAGNAYWLKVRNGNGKVVELWWVPDQLVEPKWPDDGDVFISHYQYNVGGKEIKLEPADVVHFRDGVDPQNMRKGLSPLRSLLREIWTDNEAAVFTAALMRNGGVPGLVISPDEPGATITQAEAEHAKEFFRTVHARTTWQADCYVGQNQGRAIRFLAAGARPVTAARCERGTCYCRPGCAGRRCRFRRRTTEYEGRSDDARAPTTRLA</sequence>
<name>A0A0F9H9G7_9ZZZZ</name>